<reference evidence="1" key="1">
    <citation type="submission" date="2018-01" db="EMBL/GenBank/DDBJ databases">
        <authorList>
            <person name="Krukenberg V."/>
        </authorList>
    </citation>
    <scope>NUCLEOTIDE SEQUENCE</scope>
    <source>
        <strain evidence="1">E20ANME2</strain>
    </source>
</reference>
<proteinExistence type="predicted"/>
<evidence type="ECO:0000313" key="1">
    <source>
        <dbReference type="EMBL" id="PXF61196.1"/>
    </source>
</evidence>
<organism evidence="1 2">
    <name type="scientific">Candidatus Methanogaster sp</name>
    <dbReference type="NCBI Taxonomy" id="3386292"/>
    <lineage>
        <taxon>Archaea</taxon>
        <taxon>Methanobacteriati</taxon>
        <taxon>Methanobacteriota</taxon>
        <taxon>Stenosarchaea group</taxon>
        <taxon>Methanomicrobia</taxon>
        <taxon>Methanosarcinales</taxon>
        <taxon>ANME-2 cluster</taxon>
        <taxon>Candidatus Methanogasteraceae</taxon>
        <taxon>Candidatus Methanogaster</taxon>
    </lineage>
</organism>
<gene>
    <name evidence="1" type="ORF">C4B59_05460</name>
</gene>
<dbReference type="Proteomes" id="UP000248329">
    <property type="component" value="Unassembled WGS sequence"/>
</dbReference>
<comment type="caution">
    <text evidence="1">The sequence shown here is derived from an EMBL/GenBank/DDBJ whole genome shotgun (WGS) entry which is preliminary data.</text>
</comment>
<protein>
    <submittedName>
        <fullName evidence="1">Iron ABC transporter permease</fullName>
    </submittedName>
</protein>
<evidence type="ECO:0000313" key="2">
    <source>
        <dbReference type="Proteomes" id="UP000248329"/>
    </source>
</evidence>
<dbReference type="EMBL" id="PQXF01000007">
    <property type="protein sequence ID" value="PXF61196.1"/>
    <property type="molecule type" value="Genomic_DNA"/>
</dbReference>
<accession>A0AC61L493</accession>
<sequence length="357" mass="38335">MSSEIKEQYTRFIGRKILFIVVFLILLILIAAVSALLGSADIPAADVYATILHKFLPAHFAPSPTETIDVGAIKAIVWDNRLRRILMGVAAGVGLAFAGATMQGILRNPLASPYTLGIASAAGFGAALGILLDVGIAGGRYLVVVNAFIFALIASAIIIGIARHRGARPETMILAGIAIGYFFSAMTALLQYFGEAEAVKEVIFWMLGELDRASWDELTMSVIVLLCCIPLLMWRSWDLNVMGAGDETAKSLGVNVERTRMVTMILASLVTASVVCFTGTIMFIGLVAPHITRMVIGGDNRFLLPASGLVGAVLLVGADAVSRSIIPPVILPVGVMTSFIGVPFFFYLIVRKRREYW</sequence>
<name>A0AC61L493_9EURY</name>